<dbReference type="EMBL" id="FOLH01000001">
    <property type="protein sequence ID" value="SFB90608.1"/>
    <property type="molecule type" value="Genomic_DNA"/>
</dbReference>
<dbReference type="PANTHER" id="PTHR13887">
    <property type="entry name" value="GLUTATHIONE S-TRANSFERASE KAPPA"/>
    <property type="match status" value="1"/>
</dbReference>
<dbReference type="GO" id="GO:0016853">
    <property type="term" value="F:isomerase activity"/>
    <property type="evidence" value="ECO:0007669"/>
    <property type="project" value="UniProtKB-KW"/>
</dbReference>
<proteinExistence type="predicted"/>
<dbReference type="RefSeq" id="WP_091959585.1">
    <property type="nucleotide sequence ID" value="NZ_FOLH01000001.1"/>
</dbReference>
<dbReference type="InterPro" id="IPR036249">
    <property type="entry name" value="Thioredoxin-like_sf"/>
</dbReference>
<evidence type="ECO:0000259" key="1">
    <source>
        <dbReference type="Pfam" id="PF01323"/>
    </source>
</evidence>
<evidence type="ECO:0000313" key="2">
    <source>
        <dbReference type="EMBL" id="SFB90608.1"/>
    </source>
</evidence>
<dbReference type="PANTHER" id="PTHR13887:SF41">
    <property type="entry name" value="THIOREDOXIN SUPERFAMILY PROTEIN"/>
    <property type="match status" value="1"/>
</dbReference>
<accession>A0A1I1EYN0</accession>
<organism evidence="2 3">
    <name type="scientific">Marinospirillum celere</name>
    <dbReference type="NCBI Taxonomy" id="1122252"/>
    <lineage>
        <taxon>Bacteria</taxon>
        <taxon>Pseudomonadati</taxon>
        <taxon>Pseudomonadota</taxon>
        <taxon>Gammaproteobacteria</taxon>
        <taxon>Oceanospirillales</taxon>
        <taxon>Oceanospirillaceae</taxon>
        <taxon>Marinospirillum</taxon>
    </lineage>
</organism>
<keyword evidence="2" id="KW-0413">Isomerase</keyword>
<dbReference type="STRING" id="1122252.SAMN05660443_0852"/>
<dbReference type="Pfam" id="PF01323">
    <property type="entry name" value="DSBA"/>
    <property type="match status" value="1"/>
</dbReference>
<dbReference type="SUPFAM" id="SSF52833">
    <property type="entry name" value="Thioredoxin-like"/>
    <property type="match status" value="1"/>
</dbReference>
<gene>
    <name evidence="2" type="ORF">SAMN05660443_0852</name>
</gene>
<name>A0A1I1EYN0_9GAMM</name>
<dbReference type="CDD" id="cd03024">
    <property type="entry name" value="DsbA_FrnE"/>
    <property type="match status" value="1"/>
</dbReference>
<dbReference type="InterPro" id="IPR001853">
    <property type="entry name" value="DSBA-like_thioredoxin_dom"/>
</dbReference>
<feature type="domain" description="DSBA-like thioredoxin" evidence="1">
    <location>
        <begin position="6"/>
        <end position="208"/>
    </location>
</feature>
<dbReference type="OrthoDB" id="9799122at2"/>
<evidence type="ECO:0000313" key="3">
    <source>
        <dbReference type="Proteomes" id="UP000199058"/>
    </source>
</evidence>
<reference evidence="2 3" key="1">
    <citation type="submission" date="2016-10" db="EMBL/GenBank/DDBJ databases">
        <authorList>
            <person name="de Groot N.N."/>
        </authorList>
    </citation>
    <scope>NUCLEOTIDE SEQUENCE [LARGE SCALE GENOMIC DNA]</scope>
    <source>
        <strain evidence="2 3">DSM 18438</strain>
    </source>
</reference>
<dbReference type="Gene3D" id="3.40.30.10">
    <property type="entry name" value="Glutaredoxin"/>
    <property type="match status" value="1"/>
</dbReference>
<sequence length="222" mass="24828">MHAVKIDIVSDIACPWCAIGYARLEEAMQELKEAMTFDVQWHAFELNPDPNADGEPILQALSRKYGRSVEEMEQIQGQMQEIAEGLGLNFSALQHRHTRNTFDCHRLVKWAGEQGKQTAMKQTLFEAYFGEDADITNPDVLAARVEAIGLDGQKAKDLLASDDYVQAVRDEEARWQQAGISSVPAFVINERYLISGAQESQALVKALQDIANEGPERQQPKP</sequence>
<protein>
    <submittedName>
        <fullName evidence="2">Predicted dithiol-disulfide isomerase, DsbA family</fullName>
    </submittedName>
</protein>
<dbReference type="AlphaFoldDB" id="A0A1I1EYN0"/>
<dbReference type="Proteomes" id="UP000199058">
    <property type="component" value="Unassembled WGS sequence"/>
</dbReference>
<dbReference type="GO" id="GO:0016491">
    <property type="term" value="F:oxidoreductase activity"/>
    <property type="evidence" value="ECO:0007669"/>
    <property type="project" value="InterPro"/>
</dbReference>
<keyword evidence="3" id="KW-1185">Reference proteome</keyword>